<evidence type="ECO:0000313" key="2">
    <source>
        <dbReference type="Proteomes" id="UP000798662"/>
    </source>
</evidence>
<comment type="caution">
    <text evidence="1">The sequence shown here is derived from an EMBL/GenBank/DDBJ whole genome shotgun (WGS) entry which is preliminary data.</text>
</comment>
<proteinExistence type="predicted"/>
<accession>A0ACC3BY66</accession>
<reference evidence="1" key="1">
    <citation type="submission" date="2019-11" db="EMBL/GenBank/DDBJ databases">
        <title>Nori genome reveals adaptations in red seaweeds to the harsh intertidal environment.</title>
        <authorList>
            <person name="Wang D."/>
            <person name="Mao Y."/>
        </authorList>
    </citation>
    <scope>NUCLEOTIDE SEQUENCE</scope>
    <source>
        <tissue evidence="1">Gametophyte</tissue>
    </source>
</reference>
<dbReference type="EMBL" id="CM020619">
    <property type="protein sequence ID" value="KAK1862969.1"/>
    <property type="molecule type" value="Genomic_DNA"/>
</dbReference>
<dbReference type="Proteomes" id="UP000798662">
    <property type="component" value="Chromosome 2"/>
</dbReference>
<organism evidence="1 2">
    <name type="scientific">Pyropia yezoensis</name>
    <name type="common">Susabi-nori</name>
    <name type="synonym">Porphyra yezoensis</name>
    <dbReference type="NCBI Taxonomy" id="2788"/>
    <lineage>
        <taxon>Eukaryota</taxon>
        <taxon>Rhodophyta</taxon>
        <taxon>Bangiophyceae</taxon>
        <taxon>Bangiales</taxon>
        <taxon>Bangiaceae</taxon>
        <taxon>Pyropia</taxon>
    </lineage>
</organism>
<keyword evidence="2" id="KW-1185">Reference proteome</keyword>
<sequence length="278" mass="30228">MLIKEYRLLLPMTLEEYQVAQLYMVAKSSAEETAVTAGEGVAIHKNEPYTEDNNPFGLPLGGQYTHKTLFFASRLPRWALSILPTAATSLTERSWNAYPLCVTQYTNDYLGESLHLTVTSAHAADRGEQPNATGLGPEDLAVRQVDYINIACGADADAAAVRTFVPGSGGSGRLGGKDPTAVAAVASRGPLSPRWFAEGAGGGVCMCAYKVVKLRVKVFGLQTRAESWGHAYGFRAAFATYHRRLWCWLDEWWGMSVADVRAMEEETRRRNAAAMGGG</sequence>
<evidence type="ECO:0000313" key="1">
    <source>
        <dbReference type="EMBL" id="KAK1862969.1"/>
    </source>
</evidence>
<name>A0ACC3BY66_PYRYE</name>
<gene>
    <name evidence="1" type="ORF">I4F81_005535</name>
</gene>
<protein>
    <submittedName>
        <fullName evidence="1">Uncharacterized protein</fullName>
    </submittedName>
</protein>